<keyword evidence="4" id="KW-1185">Reference proteome</keyword>
<dbReference type="EMBL" id="HBIW01012840">
    <property type="protein sequence ID" value="CAE0695583.1"/>
    <property type="molecule type" value="Transcribed_RNA"/>
</dbReference>
<feature type="region of interest" description="Disordered" evidence="1">
    <location>
        <begin position="1"/>
        <end position="28"/>
    </location>
</feature>
<reference evidence="2" key="1">
    <citation type="submission" date="2021-01" db="EMBL/GenBank/DDBJ databases">
        <authorList>
            <person name="Corre E."/>
            <person name="Pelletier E."/>
            <person name="Niang G."/>
            <person name="Scheremetjew M."/>
            <person name="Finn R."/>
            <person name="Kale V."/>
            <person name="Holt S."/>
            <person name="Cochrane G."/>
            <person name="Meng A."/>
            <person name="Brown T."/>
            <person name="Cohen L."/>
        </authorList>
    </citation>
    <scope>NUCLEOTIDE SEQUENCE</scope>
    <source>
        <strain evidence="2">CCMP1756</strain>
    </source>
</reference>
<evidence type="ECO:0000313" key="3">
    <source>
        <dbReference type="EMBL" id="CAH0364352.1"/>
    </source>
</evidence>
<dbReference type="EMBL" id="CAKKNE010000001">
    <property type="protein sequence ID" value="CAH0364352.1"/>
    <property type="molecule type" value="Genomic_DNA"/>
</dbReference>
<dbReference type="Proteomes" id="UP000789595">
    <property type="component" value="Unassembled WGS sequence"/>
</dbReference>
<evidence type="ECO:0000313" key="2">
    <source>
        <dbReference type="EMBL" id="CAE0695583.1"/>
    </source>
</evidence>
<evidence type="ECO:0000256" key="1">
    <source>
        <dbReference type="SAM" id="MobiDB-lite"/>
    </source>
</evidence>
<protein>
    <submittedName>
        <fullName evidence="2">Uncharacterized protein</fullName>
    </submittedName>
</protein>
<accession>A0A7S3ZVQ3</accession>
<dbReference type="AlphaFoldDB" id="A0A7S3ZVQ3"/>
<organism evidence="2">
    <name type="scientific">Pelagomonas calceolata</name>
    <dbReference type="NCBI Taxonomy" id="35677"/>
    <lineage>
        <taxon>Eukaryota</taxon>
        <taxon>Sar</taxon>
        <taxon>Stramenopiles</taxon>
        <taxon>Ochrophyta</taxon>
        <taxon>Pelagophyceae</taxon>
        <taxon>Pelagomonadales</taxon>
        <taxon>Pelagomonadaceae</taxon>
        <taxon>Pelagomonas</taxon>
    </lineage>
</organism>
<gene>
    <name evidence="2" type="ORF">PCAL00307_LOCUS11019</name>
    <name evidence="3" type="ORF">PECAL_1P07110</name>
</gene>
<name>A0A7S3ZVQ3_9STRA</name>
<evidence type="ECO:0000313" key="4">
    <source>
        <dbReference type="Proteomes" id="UP000789595"/>
    </source>
</evidence>
<proteinExistence type="predicted"/>
<sequence length="261" mass="29792">MAAPNSRQMNALPKDGKHRHLRPQITGYTSKLRKKELGDTLSGTETILDRLRGYNTPPAARPLSKAQQYRKEHEDLHVSLEAMELARWRAKYAKNTTLTRYGRERAELHVPHRRPCYEPTPIYDGLARDARILAREKERKPPEWLAMVRAEGRKQKRPLSARLGFRRKEAKAEVIERDSFGKRLPSNRPVSAPAGRKPGSLAYRIFGAGKAKPAKEPVDALQQAYEKRGEEYDKFQDARVEGGVKRKEQVAKSIFMGGWAT</sequence>
<reference evidence="3" key="2">
    <citation type="submission" date="2021-11" db="EMBL/GenBank/DDBJ databases">
        <authorList>
            <consortium name="Genoscope - CEA"/>
            <person name="William W."/>
        </authorList>
    </citation>
    <scope>NUCLEOTIDE SEQUENCE</scope>
</reference>